<name>Q7MRR9_WOLSU</name>
<accession>Q7MRR9</accession>
<dbReference type="EMBL" id="BX571660">
    <property type="protein sequence ID" value="CAE10187.1"/>
    <property type="molecule type" value="Genomic_DNA"/>
</dbReference>
<gene>
    <name evidence="2" type="ordered locus">WS1093</name>
</gene>
<dbReference type="AlphaFoldDB" id="Q7MRR9"/>
<dbReference type="KEGG" id="wsu:WS1093"/>
<sequence length="686" mass="78080">MRQIWLFVLLSVCLFGASKDNNSSGDKLDVTIKKDTILKYQGMIEAKPVLNVDEELILRGQYKTAPDGKVEINFNQAEYQDKTYNLSAPFEKSARLKDPSNATLKRNSKIIVEGGSKEELLAILNKTKLEKEEKGKEKESNAGTGQAATASGGSNGSNGSNGYTSVNPYGSYSDSTSKDSTNSSKVSCPSAFVQDGIATVYVIEDNQCTPYQSNNIYEKYNTATCKNRIDYANNTIELGVELYTTIDTGKEARVSTCTWKEAIPLYSEVGYCDATPDYDNGVALIQEQYYYYLDGEKKTIGSCRPSGKKIELKHDTNSCTKDRHDFINGITYDQTQYFYSYNNTRHNVGECVDNPDILPYMHYEDDTTCDWQELEGRVFYKTRLAYKDMNNHVRYATECETITSGGLELIEEFAGYIYMDESRQALRKINKYFIVPNTTRKIYTDKDVQTSSSYPYEEEDCGWDHNDTMRVSYQKSRWYFFDTDENVRVDFQNECKTKTQISYVITDTKATTTTLETLTNKTVTFDGTGYKIYGVEAYLSNTPNYSRVVSLDCSARTIPSHFVPGSYSWENSCPFQMYTETGTKQFFSDDTIKVSAQNYMGERWHSTNYNLIKQDGSCYTFISLDPPNNTYCGTIYRVQAINQSPHANNQTIDIVQTESKHKYIRGDGSTYEDPESWQTETRYIAK</sequence>
<feature type="compositionally biased region" description="Basic and acidic residues" evidence="1">
    <location>
        <begin position="130"/>
        <end position="140"/>
    </location>
</feature>
<organism evidence="3">
    <name type="scientific">Wolinella succinogenes (strain ATCC 29543 / DSM 1740 / CCUG 13145 / JCM 31913 / LMG 7466 / NCTC 11488 / FDC 602W)</name>
    <name type="common">Vibrio succinogenes</name>
    <dbReference type="NCBI Taxonomy" id="273121"/>
    <lineage>
        <taxon>Bacteria</taxon>
        <taxon>Pseudomonadati</taxon>
        <taxon>Campylobacterota</taxon>
        <taxon>Epsilonproteobacteria</taxon>
        <taxon>Campylobacterales</taxon>
        <taxon>Helicobacteraceae</taxon>
        <taxon>Wolinella</taxon>
    </lineage>
</organism>
<keyword evidence="3" id="KW-1185">Reference proteome</keyword>
<dbReference type="RefSeq" id="WP_011138979.1">
    <property type="nucleotide sequence ID" value="NC_005090.1"/>
</dbReference>
<evidence type="ECO:0000313" key="2">
    <source>
        <dbReference type="EMBL" id="CAE10187.1"/>
    </source>
</evidence>
<protein>
    <submittedName>
        <fullName evidence="2">Uncharacterized protein</fullName>
    </submittedName>
</protein>
<evidence type="ECO:0000256" key="1">
    <source>
        <dbReference type="SAM" id="MobiDB-lite"/>
    </source>
</evidence>
<dbReference type="HOGENOM" id="CLU_401109_0_0_7"/>
<dbReference type="STRING" id="273121.WS1093"/>
<feature type="compositionally biased region" description="Low complexity" evidence="1">
    <location>
        <begin position="141"/>
        <end position="162"/>
    </location>
</feature>
<dbReference type="Proteomes" id="UP000000422">
    <property type="component" value="Chromosome"/>
</dbReference>
<proteinExistence type="predicted"/>
<feature type="region of interest" description="Disordered" evidence="1">
    <location>
        <begin position="130"/>
        <end position="162"/>
    </location>
</feature>
<dbReference type="eggNOG" id="ENOG5031AS0">
    <property type="taxonomic scope" value="Bacteria"/>
</dbReference>
<evidence type="ECO:0000313" key="3">
    <source>
        <dbReference type="Proteomes" id="UP000000422"/>
    </source>
</evidence>
<reference evidence="2 3" key="1">
    <citation type="journal article" date="2003" name="Proc. Natl. Acad. Sci. U.S.A.">
        <title>Complete genome sequence and analysis of Wolinella succinogenes.</title>
        <authorList>
            <person name="Baar C."/>
            <person name="Eppinger M."/>
            <person name="Raddatz G."/>
            <person name="Simon JM."/>
            <person name="Lanz C."/>
            <person name="Klimmek O."/>
            <person name="Nandakumar R."/>
            <person name="Gross R."/>
            <person name="Rosinus A."/>
            <person name="Keller H."/>
            <person name="Jagtap P."/>
            <person name="Linke B."/>
            <person name="Meyer F."/>
            <person name="Lederer H."/>
            <person name="Schuster S.C."/>
        </authorList>
    </citation>
    <scope>NUCLEOTIDE SEQUENCE [LARGE SCALE GENOMIC DNA]</scope>
    <source>
        <strain evidence="3">ATCC 29543 / DSM 1740 / CCUG 13145 / JCM 31913 / LMG 7466 / NCTC 11488 / FDC 602W</strain>
    </source>
</reference>